<evidence type="ECO:0000313" key="3">
    <source>
        <dbReference type="Proteomes" id="UP000014760"/>
    </source>
</evidence>
<reference evidence="1 3" key="2">
    <citation type="journal article" date="2013" name="Nature">
        <title>Insights into bilaterian evolution from three spiralian genomes.</title>
        <authorList>
            <person name="Simakov O."/>
            <person name="Marletaz F."/>
            <person name="Cho S.J."/>
            <person name="Edsinger-Gonzales E."/>
            <person name="Havlak P."/>
            <person name="Hellsten U."/>
            <person name="Kuo D.H."/>
            <person name="Larsson T."/>
            <person name="Lv J."/>
            <person name="Arendt D."/>
            <person name="Savage R."/>
            <person name="Osoegawa K."/>
            <person name="de Jong P."/>
            <person name="Grimwood J."/>
            <person name="Chapman J.A."/>
            <person name="Shapiro H."/>
            <person name="Aerts A."/>
            <person name="Otillar R.P."/>
            <person name="Terry A.Y."/>
            <person name="Boore J.L."/>
            <person name="Grigoriev I.V."/>
            <person name="Lindberg D.R."/>
            <person name="Seaver E.C."/>
            <person name="Weisblat D.A."/>
            <person name="Putnam N.H."/>
            <person name="Rokhsar D.S."/>
        </authorList>
    </citation>
    <scope>NUCLEOTIDE SEQUENCE</scope>
    <source>
        <strain evidence="1 3">I ESC-2004</strain>
    </source>
</reference>
<accession>R7U810</accession>
<evidence type="ECO:0000313" key="2">
    <source>
        <dbReference type="EnsemblMetazoa" id="CapteP196602"/>
    </source>
</evidence>
<protein>
    <submittedName>
        <fullName evidence="1 2">Uncharacterized protein</fullName>
    </submittedName>
</protein>
<reference evidence="2" key="3">
    <citation type="submission" date="2015-06" db="UniProtKB">
        <authorList>
            <consortium name="EnsemblMetazoa"/>
        </authorList>
    </citation>
    <scope>IDENTIFICATION</scope>
</reference>
<organism evidence="1">
    <name type="scientific">Capitella teleta</name>
    <name type="common">Polychaete worm</name>
    <dbReference type="NCBI Taxonomy" id="283909"/>
    <lineage>
        <taxon>Eukaryota</taxon>
        <taxon>Metazoa</taxon>
        <taxon>Spiralia</taxon>
        <taxon>Lophotrochozoa</taxon>
        <taxon>Annelida</taxon>
        <taxon>Polychaeta</taxon>
        <taxon>Sedentaria</taxon>
        <taxon>Scolecida</taxon>
        <taxon>Capitellidae</taxon>
        <taxon>Capitella</taxon>
    </lineage>
</organism>
<dbReference type="Proteomes" id="UP000014760">
    <property type="component" value="Unassembled WGS sequence"/>
</dbReference>
<reference evidence="3" key="1">
    <citation type="submission" date="2012-12" db="EMBL/GenBank/DDBJ databases">
        <authorList>
            <person name="Hellsten U."/>
            <person name="Grimwood J."/>
            <person name="Chapman J.A."/>
            <person name="Shapiro H."/>
            <person name="Aerts A."/>
            <person name="Otillar R.P."/>
            <person name="Terry A.Y."/>
            <person name="Boore J.L."/>
            <person name="Simakov O."/>
            <person name="Marletaz F."/>
            <person name="Cho S.-J."/>
            <person name="Edsinger-Gonzales E."/>
            <person name="Havlak P."/>
            <person name="Kuo D.-H."/>
            <person name="Larsson T."/>
            <person name="Lv J."/>
            <person name="Arendt D."/>
            <person name="Savage R."/>
            <person name="Osoegawa K."/>
            <person name="de Jong P."/>
            <person name="Lindberg D.R."/>
            <person name="Seaver E.C."/>
            <person name="Weisblat D.A."/>
            <person name="Putnam N.H."/>
            <person name="Grigoriev I.V."/>
            <person name="Rokhsar D.S."/>
        </authorList>
    </citation>
    <scope>NUCLEOTIDE SEQUENCE</scope>
    <source>
        <strain evidence="3">I ESC-2004</strain>
    </source>
</reference>
<sequence length="105" mass="11780">MNQNEPERREAVPDGFTALPAVGFTYADVFTVFNDTLCSDCMETCLNYEDDDCYGFQCITGQPMVCVVVLSKDPNKCLSGVQNPYAYTFLDVPNQCIFEFTEVDT</sequence>
<dbReference type="AlphaFoldDB" id="R7U810"/>
<proteinExistence type="predicted"/>
<dbReference type="EMBL" id="KB304341">
    <property type="protein sequence ID" value="ELU02119.1"/>
    <property type="molecule type" value="Genomic_DNA"/>
</dbReference>
<dbReference type="EMBL" id="AMQN01008985">
    <property type="status" value="NOT_ANNOTATED_CDS"/>
    <property type="molecule type" value="Genomic_DNA"/>
</dbReference>
<evidence type="ECO:0000313" key="1">
    <source>
        <dbReference type="EMBL" id="ELU02119.1"/>
    </source>
</evidence>
<dbReference type="EnsemblMetazoa" id="CapteT196602">
    <property type="protein sequence ID" value="CapteP196602"/>
    <property type="gene ID" value="CapteG196602"/>
</dbReference>
<keyword evidence="3" id="KW-1185">Reference proteome</keyword>
<dbReference type="HOGENOM" id="CLU_2239135_0_0_1"/>
<gene>
    <name evidence="1" type="ORF">CAPTEDRAFT_196602</name>
</gene>
<name>R7U810_CAPTE</name>